<proteinExistence type="predicted"/>
<comment type="function">
    <text evidence="1">Probable oxidoreductase that may play a role as regulator of mitochondrial function.</text>
</comment>
<evidence type="ECO:0000313" key="6">
    <source>
        <dbReference type="Proteomes" id="UP000252167"/>
    </source>
</evidence>
<feature type="domain" description="Amine oxidase" evidence="4">
    <location>
        <begin position="13"/>
        <end position="249"/>
    </location>
</feature>
<dbReference type="Proteomes" id="UP000252167">
    <property type="component" value="Unassembled WGS sequence"/>
</dbReference>
<sequence>MSAVAVIGSGPNGLAAAAVAARAGLDVTVYEANDTLGGAARTQPLGGSAARFDLGSAVHPMALQSPAMRELGVLDAVDFIIPELSFAHVLDDRTAYAWRDLERTAQDLGAGGALYSRLLSPLVQRMDELGDTLLNPLLKVPSHPVTLAAFGASTLGGMGLKDLFSSKHERAAALYAGCSAHVAGGSRGPANAGAGLFLAAAAHAKGWPIPRGGSQAISDALAEQVKARGGRLRTGQRVTSLGQLPEDIVLFDTSAEMAGQIAGNRLPSKLSKALAATRRSPGSCLVHYVLSEPVPWKDPVLAQAGTVHLGGTAAQVGRAEREAKHRAPGKPFMIVSQPSVFDGSRAPHGRQVLWAYCHVPLGSPADMSGQIRSMIEAAAPGFSELIIESHVVTAQGLEAQNAALVGGDLSGGTMDLLGSIRRPVISTDPWYLGSKGLYLVSSAVPPGPSVHGMGGFLGAKSMLKREFGITWEDSM</sequence>
<dbReference type="Pfam" id="PF01593">
    <property type="entry name" value="Amino_oxidase"/>
    <property type="match status" value="1"/>
</dbReference>
<keyword evidence="6" id="KW-1185">Reference proteome</keyword>
<dbReference type="RefSeq" id="WP_113607284.1">
    <property type="nucleotide sequence ID" value="NZ_POAF01000004.1"/>
</dbReference>
<dbReference type="PRINTS" id="PR00419">
    <property type="entry name" value="ADXRDTASE"/>
</dbReference>
<dbReference type="PANTHER" id="PTHR10668">
    <property type="entry name" value="PHYTOENE DEHYDROGENASE"/>
    <property type="match status" value="1"/>
</dbReference>
<reference evidence="5 6" key="1">
    <citation type="submission" date="2018-01" db="EMBL/GenBank/DDBJ databases">
        <title>Glutamicibacter soli strain NHPC-3 Whole genome sequence and assembly.</title>
        <authorList>
            <person name="Choudhury P."/>
            <person name="Gupta D."/>
            <person name="Sengupta K."/>
            <person name="Jawed A."/>
            <person name="Sultana N."/>
            <person name="Saha P."/>
        </authorList>
    </citation>
    <scope>NUCLEOTIDE SEQUENCE [LARGE SCALE GENOMIC DNA]</scope>
    <source>
        <strain evidence="5 6">NHPC-3</strain>
    </source>
</reference>
<gene>
    <name evidence="5" type="ORF">C1H84_09590</name>
</gene>
<dbReference type="SUPFAM" id="SSF51905">
    <property type="entry name" value="FAD/NAD(P)-binding domain"/>
    <property type="match status" value="1"/>
</dbReference>
<accession>A0A365YGA9</accession>
<protein>
    <recommendedName>
        <fullName evidence="3">Pyridine nucleotide-disulfide oxidoreductase domain-containing protein 2</fullName>
    </recommendedName>
</protein>
<dbReference type="InterPro" id="IPR036188">
    <property type="entry name" value="FAD/NAD-bd_sf"/>
</dbReference>
<evidence type="ECO:0000256" key="2">
    <source>
        <dbReference type="ARBA" id="ARBA00038825"/>
    </source>
</evidence>
<comment type="subunit">
    <text evidence="2">Interacts with COX5B; this interaction may contribute to localize PYROXD2 to the inner face of the inner mitochondrial membrane.</text>
</comment>
<dbReference type="PANTHER" id="PTHR10668:SF105">
    <property type="entry name" value="DEHYDROGENASE-RELATED"/>
    <property type="match status" value="1"/>
</dbReference>
<evidence type="ECO:0000259" key="4">
    <source>
        <dbReference type="Pfam" id="PF01593"/>
    </source>
</evidence>
<evidence type="ECO:0000256" key="1">
    <source>
        <dbReference type="ARBA" id="ARBA00037217"/>
    </source>
</evidence>
<dbReference type="InterPro" id="IPR002937">
    <property type="entry name" value="Amino_oxidase"/>
</dbReference>
<organism evidence="5 6">
    <name type="scientific">Glutamicibacter soli</name>
    <dbReference type="NCBI Taxonomy" id="453836"/>
    <lineage>
        <taxon>Bacteria</taxon>
        <taxon>Bacillati</taxon>
        <taxon>Actinomycetota</taxon>
        <taxon>Actinomycetes</taxon>
        <taxon>Micrococcales</taxon>
        <taxon>Micrococcaceae</taxon>
        <taxon>Glutamicibacter</taxon>
    </lineage>
</organism>
<evidence type="ECO:0000256" key="3">
    <source>
        <dbReference type="ARBA" id="ARBA00040298"/>
    </source>
</evidence>
<dbReference type="EMBL" id="POAF01000004">
    <property type="protein sequence ID" value="RBM01043.1"/>
    <property type="molecule type" value="Genomic_DNA"/>
</dbReference>
<evidence type="ECO:0000313" key="5">
    <source>
        <dbReference type="EMBL" id="RBM01043.1"/>
    </source>
</evidence>
<dbReference type="Gene3D" id="3.50.50.60">
    <property type="entry name" value="FAD/NAD(P)-binding domain"/>
    <property type="match status" value="2"/>
</dbReference>
<comment type="caution">
    <text evidence="5">The sequence shown here is derived from an EMBL/GenBank/DDBJ whole genome shotgun (WGS) entry which is preliminary data.</text>
</comment>
<dbReference type="GO" id="GO:0016491">
    <property type="term" value="F:oxidoreductase activity"/>
    <property type="evidence" value="ECO:0007669"/>
    <property type="project" value="InterPro"/>
</dbReference>
<name>A0A365YGA9_9MICC</name>
<dbReference type="AlphaFoldDB" id="A0A365YGA9"/>